<protein>
    <submittedName>
        <fullName evidence="8">Uncharacterized protein</fullName>
    </submittedName>
</protein>
<dbReference type="InterPro" id="IPR041499">
    <property type="entry name" value="Tfc1/Sfc1_N"/>
</dbReference>
<dbReference type="GO" id="GO:0000127">
    <property type="term" value="C:transcription factor TFIIIC complex"/>
    <property type="evidence" value="ECO:0007669"/>
    <property type="project" value="InterPro"/>
</dbReference>
<evidence type="ECO:0000259" key="6">
    <source>
        <dbReference type="Pfam" id="PF09734"/>
    </source>
</evidence>
<evidence type="ECO:0000256" key="1">
    <source>
        <dbReference type="ARBA" id="ARBA00004123"/>
    </source>
</evidence>
<dbReference type="GO" id="GO:0006384">
    <property type="term" value="P:transcription initiation at RNA polymerase III promoter"/>
    <property type="evidence" value="ECO:0007669"/>
    <property type="project" value="InterPro"/>
</dbReference>
<sequence length="623" mass="70598">MSRKFGSITNIEDADKLAQNFSLDLPRTTAIEFPANVVNVDRAIAMLGGDRAVRQALVSRGDTQMELRFRPKDEFEHPILSRVSRDQNVLMKITLKKKYLRRAKGDIRLAMQLANQDNTKPANSTAIKENSATDADASDNGNDSTGYRIEPAMIIDNTIRFREIGDFQASTKNSPFISKVRTSILSGNLSEIKKLQISGPMEMDYNNLDIVPPPRYSAIVHPYSYSYRQNPAVALISDDTGGSKLININAAPKLHSIIISYGESIPQEPPKTLKPPTGYIRTCLDILTQLFAKRAYWSRFALQTQIAIESPPADRRRILMALKFALPYIAYSFRGGPWRGVNIQYGVDPRANNESAIYQTEYFRIWTKKEIQELALAERHALAHVSENNETETKASSLTVQTSQATLSESLVDFDPENYDPAHLPYFFDGSKLPGSRLIQLCDITYGPLFNYIRTATRLDQCQDTQGWFSAEDLHTIRKTVKYMLDCVKSKQPVFEDVVLDIFQSKRNNELMDEGEEEDEEDDLEDSDIDMNDSTSDSDAEDHEINEQNNLPIPTPTKDQDIDEELRKLSEGPNQYYNAEDETTAQIQYEIFDNVSDNEDAKPKETKAQANITKIKQEGEMYE</sequence>
<dbReference type="OrthoDB" id="5598268at2759"/>
<evidence type="ECO:0000259" key="7">
    <source>
        <dbReference type="Pfam" id="PF17682"/>
    </source>
</evidence>
<dbReference type="InterPro" id="IPR040454">
    <property type="entry name" value="TF_IIIC_Tfc1/Sfc1"/>
</dbReference>
<feature type="domain" description="Transcription factor IIIC subunit 5 HTH" evidence="6">
    <location>
        <begin position="210"/>
        <end position="364"/>
    </location>
</feature>
<dbReference type="InterPro" id="IPR042536">
    <property type="entry name" value="TFIIIC_tauA_Sfc1"/>
</dbReference>
<dbReference type="EMBL" id="KV454407">
    <property type="protein sequence ID" value="ODQ66934.1"/>
    <property type="molecule type" value="Genomic_DNA"/>
</dbReference>
<comment type="subcellular location">
    <subcellularLocation>
        <location evidence="1">Nucleus</location>
    </subcellularLocation>
</comment>
<dbReference type="AlphaFoldDB" id="A0A1E3PNX5"/>
<dbReference type="STRING" id="857566.A0A1E3PNX5"/>
<feature type="region of interest" description="Disordered" evidence="5">
    <location>
        <begin position="509"/>
        <end position="623"/>
    </location>
</feature>
<gene>
    <name evidence="8" type="ORF">NADFUDRAFT_40118</name>
</gene>
<dbReference type="InterPro" id="IPR019136">
    <property type="entry name" value="TF_IIIC_su-5_HTH"/>
</dbReference>
<evidence type="ECO:0000256" key="3">
    <source>
        <dbReference type="ARBA" id="ARBA00023163"/>
    </source>
</evidence>
<feature type="compositionally biased region" description="Acidic residues" evidence="5">
    <location>
        <begin position="511"/>
        <end position="544"/>
    </location>
</feature>
<proteinExistence type="predicted"/>
<evidence type="ECO:0000256" key="5">
    <source>
        <dbReference type="SAM" id="MobiDB-lite"/>
    </source>
</evidence>
<dbReference type="GO" id="GO:0001002">
    <property type="term" value="F:RNA polymerase III type 1 promoter sequence-specific DNA binding"/>
    <property type="evidence" value="ECO:0007669"/>
    <property type="project" value="TreeGrafter"/>
</dbReference>
<name>A0A1E3PNX5_9ASCO</name>
<keyword evidence="2" id="KW-0238">DNA-binding</keyword>
<dbReference type="GO" id="GO:0001003">
    <property type="term" value="F:RNA polymerase III type 2 promoter sequence-specific DNA binding"/>
    <property type="evidence" value="ECO:0007669"/>
    <property type="project" value="TreeGrafter"/>
</dbReference>
<dbReference type="PANTHER" id="PTHR13230:SF5">
    <property type="entry name" value="GENERAL TRANSCRIPTION FACTOR 3C POLYPEPTIDE 5"/>
    <property type="match status" value="1"/>
</dbReference>
<feature type="domain" description="Transcription factor IIIC subunit Tfc1/Sfc1 triple barrel" evidence="7">
    <location>
        <begin position="30"/>
        <end position="169"/>
    </location>
</feature>
<keyword evidence="9" id="KW-1185">Reference proteome</keyword>
<accession>A0A1E3PNX5</accession>
<evidence type="ECO:0000313" key="9">
    <source>
        <dbReference type="Proteomes" id="UP000095009"/>
    </source>
</evidence>
<dbReference type="PANTHER" id="PTHR13230">
    <property type="entry name" value="GENERAL TRANSCRIPTION FACTOR IIIC, POLYPEPTIDE 5"/>
    <property type="match status" value="1"/>
</dbReference>
<reference evidence="8 9" key="1">
    <citation type="journal article" date="2016" name="Proc. Natl. Acad. Sci. U.S.A.">
        <title>Comparative genomics of biotechnologically important yeasts.</title>
        <authorList>
            <person name="Riley R."/>
            <person name="Haridas S."/>
            <person name="Wolfe K.H."/>
            <person name="Lopes M.R."/>
            <person name="Hittinger C.T."/>
            <person name="Goeker M."/>
            <person name="Salamov A.A."/>
            <person name="Wisecaver J.H."/>
            <person name="Long T.M."/>
            <person name="Calvey C.H."/>
            <person name="Aerts A.L."/>
            <person name="Barry K.W."/>
            <person name="Choi C."/>
            <person name="Clum A."/>
            <person name="Coughlan A.Y."/>
            <person name="Deshpande S."/>
            <person name="Douglass A.P."/>
            <person name="Hanson S.J."/>
            <person name="Klenk H.-P."/>
            <person name="LaButti K.M."/>
            <person name="Lapidus A."/>
            <person name="Lindquist E.A."/>
            <person name="Lipzen A.M."/>
            <person name="Meier-Kolthoff J.P."/>
            <person name="Ohm R.A."/>
            <person name="Otillar R.P."/>
            <person name="Pangilinan J.L."/>
            <person name="Peng Y."/>
            <person name="Rokas A."/>
            <person name="Rosa C.A."/>
            <person name="Scheuner C."/>
            <person name="Sibirny A.A."/>
            <person name="Slot J.C."/>
            <person name="Stielow J.B."/>
            <person name="Sun H."/>
            <person name="Kurtzman C.P."/>
            <person name="Blackwell M."/>
            <person name="Grigoriev I.V."/>
            <person name="Jeffries T.W."/>
        </authorList>
    </citation>
    <scope>NUCLEOTIDE SEQUENCE [LARGE SCALE GENOMIC DNA]</scope>
    <source>
        <strain evidence="8 9">DSM 6958</strain>
    </source>
</reference>
<organism evidence="8 9">
    <name type="scientific">Nadsonia fulvescens var. elongata DSM 6958</name>
    <dbReference type="NCBI Taxonomy" id="857566"/>
    <lineage>
        <taxon>Eukaryota</taxon>
        <taxon>Fungi</taxon>
        <taxon>Dikarya</taxon>
        <taxon>Ascomycota</taxon>
        <taxon>Saccharomycotina</taxon>
        <taxon>Dipodascomycetes</taxon>
        <taxon>Dipodascales</taxon>
        <taxon>Dipodascales incertae sedis</taxon>
        <taxon>Nadsonia</taxon>
    </lineage>
</organism>
<feature type="compositionally biased region" description="Polar residues" evidence="5">
    <location>
        <begin position="118"/>
        <end position="145"/>
    </location>
</feature>
<dbReference type="GO" id="GO:0005634">
    <property type="term" value="C:nucleus"/>
    <property type="evidence" value="ECO:0007669"/>
    <property type="project" value="UniProtKB-SubCell"/>
</dbReference>
<dbReference type="Proteomes" id="UP000095009">
    <property type="component" value="Unassembled WGS sequence"/>
</dbReference>
<keyword evidence="3" id="KW-0804">Transcription</keyword>
<feature type="region of interest" description="Disordered" evidence="5">
    <location>
        <begin position="118"/>
        <end position="146"/>
    </location>
</feature>
<evidence type="ECO:0000256" key="2">
    <source>
        <dbReference type="ARBA" id="ARBA00023125"/>
    </source>
</evidence>
<dbReference type="Pfam" id="PF09734">
    <property type="entry name" value="Tau95"/>
    <property type="match status" value="1"/>
</dbReference>
<evidence type="ECO:0000313" key="8">
    <source>
        <dbReference type="EMBL" id="ODQ66934.1"/>
    </source>
</evidence>
<dbReference type="Gene3D" id="3.30.200.160">
    <property type="entry name" value="TFIIIC, subcomplex tauA, subunit Sfc1, barrel domain"/>
    <property type="match status" value="1"/>
</dbReference>
<dbReference type="Pfam" id="PF17682">
    <property type="entry name" value="Tau95_N"/>
    <property type="match status" value="1"/>
</dbReference>
<keyword evidence="4" id="KW-0539">Nucleus</keyword>
<evidence type="ECO:0000256" key="4">
    <source>
        <dbReference type="ARBA" id="ARBA00023242"/>
    </source>
</evidence>